<dbReference type="Proteomes" id="UP000199259">
    <property type="component" value="Unassembled WGS sequence"/>
</dbReference>
<protein>
    <submittedName>
        <fullName evidence="1">Metallo-peptidase family M12</fullName>
    </submittedName>
</protein>
<reference evidence="1 2" key="1">
    <citation type="submission" date="2016-10" db="EMBL/GenBank/DDBJ databases">
        <authorList>
            <person name="Varghese N."/>
            <person name="Submissions S."/>
        </authorList>
    </citation>
    <scope>NUCLEOTIDE SEQUENCE [LARGE SCALE GENOMIC DNA]</scope>
    <source>
        <strain evidence="1 2">PL 12/M</strain>
    </source>
</reference>
<dbReference type="SUPFAM" id="SSF55486">
    <property type="entry name" value="Metalloproteases ('zincins'), catalytic domain"/>
    <property type="match status" value="1"/>
</dbReference>
<evidence type="ECO:0000313" key="1">
    <source>
        <dbReference type="EMBL" id="SDG24084.1"/>
    </source>
</evidence>
<keyword evidence="2" id="KW-1185">Reference proteome</keyword>
<comment type="caution">
    <text evidence="1">The sequence shown here is derived from an EMBL/GenBank/DDBJ whole genome shotgun (WGS) entry which is preliminary data.</text>
</comment>
<dbReference type="RefSeq" id="WP_091710759.1">
    <property type="nucleotide sequence ID" value="NZ_FNCA01000010.1"/>
</dbReference>
<dbReference type="EMBL" id="FNCA01000010">
    <property type="protein sequence ID" value="SDG24084.1"/>
    <property type="molecule type" value="Genomic_DNA"/>
</dbReference>
<dbReference type="Pfam" id="PF13688">
    <property type="entry name" value="Reprolysin_5"/>
    <property type="match status" value="1"/>
</dbReference>
<name>A0A7Z7B1G7_9EURY</name>
<dbReference type="AlphaFoldDB" id="A0A7Z7B1G7"/>
<evidence type="ECO:0000313" key="2">
    <source>
        <dbReference type="Proteomes" id="UP000199259"/>
    </source>
</evidence>
<proteinExistence type="predicted"/>
<organism evidence="1 2">
    <name type="scientific">Methanolobus vulcani</name>
    <dbReference type="NCBI Taxonomy" id="38026"/>
    <lineage>
        <taxon>Archaea</taxon>
        <taxon>Methanobacteriati</taxon>
        <taxon>Methanobacteriota</taxon>
        <taxon>Stenosarchaea group</taxon>
        <taxon>Methanomicrobia</taxon>
        <taxon>Methanosarcinales</taxon>
        <taxon>Methanosarcinaceae</taxon>
        <taxon>Methanolobus</taxon>
    </lineage>
</organism>
<accession>A0A7Z7B1G7</accession>
<sequence>MNTKKTTLSTLLVIMLVLGTVLIPAVSAKNTSKEKNQESNIILDKDEIDISKLSTDEIRELAKTNESVRKLVEEDMKIQLVNIESFEDISCLPDNYPEDLKNQSITQMKSDQLANSDISTRSTINVYVWIVADEEYRSYFGDDWQSKAYNTIEGADDAFYSNHDINFIVQKYSEWDSSYTTDTLELMAEAQSEMGWDSNQQGCDMMAIFTNQYIDHWGRAESINYYGGDAWIMKHQGTASTDWHLAQHEASHNYGCPDHGYVTSPTCIMTYTYMFLTDDWCSTCDSTIETNRNHL</sequence>
<dbReference type="OrthoDB" id="137296at2157"/>
<gene>
    <name evidence="1" type="ORF">SAMN04488589_2472</name>
</gene>